<dbReference type="CDD" id="cd00130">
    <property type="entry name" value="PAS"/>
    <property type="match status" value="1"/>
</dbReference>
<proteinExistence type="predicted"/>
<dbReference type="SUPFAM" id="SSF141868">
    <property type="entry name" value="EAL domain-like"/>
    <property type="match status" value="1"/>
</dbReference>
<feature type="domain" description="PAS" evidence="2">
    <location>
        <begin position="34"/>
        <end position="80"/>
    </location>
</feature>
<dbReference type="FunFam" id="3.30.70.270:FF:000001">
    <property type="entry name" value="Diguanylate cyclase domain protein"/>
    <property type="match status" value="1"/>
</dbReference>
<organism evidence="6 7">
    <name type="scientific">Zoogloea dura</name>
    <dbReference type="NCBI Taxonomy" id="2728840"/>
    <lineage>
        <taxon>Bacteria</taxon>
        <taxon>Pseudomonadati</taxon>
        <taxon>Pseudomonadota</taxon>
        <taxon>Betaproteobacteria</taxon>
        <taxon>Rhodocyclales</taxon>
        <taxon>Zoogloeaceae</taxon>
        <taxon>Zoogloea</taxon>
    </lineage>
</organism>
<dbReference type="InterPro" id="IPR052155">
    <property type="entry name" value="Biofilm_reg_signaling"/>
</dbReference>
<evidence type="ECO:0000259" key="4">
    <source>
        <dbReference type="PROSITE" id="PS50883"/>
    </source>
</evidence>
<dbReference type="PROSITE" id="PS50887">
    <property type="entry name" value="GGDEF"/>
    <property type="match status" value="1"/>
</dbReference>
<dbReference type="GO" id="GO:0003824">
    <property type="term" value="F:catalytic activity"/>
    <property type="evidence" value="ECO:0007669"/>
    <property type="project" value="UniProtKB-ARBA"/>
</dbReference>
<evidence type="ECO:0000259" key="2">
    <source>
        <dbReference type="PROSITE" id="PS50112"/>
    </source>
</evidence>
<dbReference type="InterPro" id="IPR029787">
    <property type="entry name" value="Nucleotide_cyclase"/>
</dbReference>
<dbReference type="Proteomes" id="UP000580043">
    <property type="component" value="Unassembled WGS sequence"/>
</dbReference>
<sequence length="586" mass="64698">MSATPDSSAHPAQPAPGDAEHTSSPAPADAPLRILQMLALAVEHTDDAVMITRPDGVIEYVNPGFERITGYPADQAIGRTPGFLRSGAPSPGFYGQLWQTIRLGRSFRAVFTNRRRNGDIYFEEKTISPIRGRDGDIRHFVATGKDVTERMAATRHLEHKAHYDSLTGLPNRSLLHDRLHQAIQRAQRKGRLVAVQFVDLDRFKIINDTLGHATGDRVLIEAARRLRDCLRATDTVARLGGDEFVLIQEDLEHPDMAEQVARKVLDTFSSHFPIGIHDLFVNVSIGVALYPGDGADPESLLMRADLAMYQAKEAGRNSFRFFEAALDAGSMRSLTLESAIGEALERREFSLVYQPLIDTRSQAPLAVEALLRWHSPRHGSIPPDHFIPLLEENGRIGDVARWALREALRQVRTLQEAGHPRLRLAFNLSGRQFRDPGLVQDIRAALDDTGFDPRLLDLELTEHTLTDNPEAAAAALRALRQLGVRLSLDDFGTGYSSIALLAHFPLHSLKIDRSFIQHMERDQQAAIIVRSSAGLARNLGLEVIAEGVENLAQLALLQELGCHLIQGQVLARPLAADELGRALAPA</sequence>
<feature type="domain" description="PAC" evidence="3">
    <location>
        <begin position="105"/>
        <end position="159"/>
    </location>
</feature>
<dbReference type="CDD" id="cd01948">
    <property type="entry name" value="EAL"/>
    <property type="match status" value="1"/>
</dbReference>
<feature type="domain" description="EAL" evidence="4">
    <location>
        <begin position="333"/>
        <end position="586"/>
    </location>
</feature>
<dbReference type="EMBL" id="JABBGA010000018">
    <property type="protein sequence ID" value="NML27770.1"/>
    <property type="molecule type" value="Genomic_DNA"/>
</dbReference>
<dbReference type="Gene3D" id="3.30.450.20">
    <property type="entry name" value="PAS domain"/>
    <property type="match status" value="1"/>
</dbReference>
<gene>
    <name evidence="6" type="ORF">HHL15_18605</name>
</gene>
<protein>
    <submittedName>
        <fullName evidence="6">EAL domain-containing protein</fullName>
    </submittedName>
</protein>
<dbReference type="InterPro" id="IPR043128">
    <property type="entry name" value="Rev_trsase/Diguanyl_cyclase"/>
</dbReference>
<dbReference type="Gene3D" id="3.20.20.450">
    <property type="entry name" value="EAL domain"/>
    <property type="match status" value="1"/>
</dbReference>
<comment type="caution">
    <text evidence="6">The sequence shown here is derived from an EMBL/GenBank/DDBJ whole genome shotgun (WGS) entry which is preliminary data.</text>
</comment>
<evidence type="ECO:0000313" key="6">
    <source>
        <dbReference type="EMBL" id="NML27770.1"/>
    </source>
</evidence>
<dbReference type="PROSITE" id="PS50113">
    <property type="entry name" value="PAC"/>
    <property type="match status" value="1"/>
</dbReference>
<dbReference type="InterPro" id="IPR000700">
    <property type="entry name" value="PAS-assoc_C"/>
</dbReference>
<dbReference type="SMART" id="SM00267">
    <property type="entry name" value="GGDEF"/>
    <property type="match status" value="1"/>
</dbReference>
<dbReference type="InterPro" id="IPR035919">
    <property type="entry name" value="EAL_sf"/>
</dbReference>
<dbReference type="SUPFAM" id="SSF55073">
    <property type="entry name" value="Nucleotide cyclase"/>
    <property type="match status" value="1"/>
</dbReference>
<dbReference type="SUPFAM" id="SSF55785">
    <property type="entry name" value="PYP-like sensor domain (PAS domain)"/>
    <property type="match status" value="1"/>
</dbReference>
<dbReference type="AlphaFoldDB" id="A0A848G8X5"/>
<evidence type="ECO:0000313" key="7">
    <source>
        <dbReference type="Proteomes" id="UP000580043"/>
    </source>
</evidence>
<dbReference type="InterPro" id="IPR000160">
    <property type="entry name" value="GGDEF_dom"/>
</dbReference>
<keyword evidence="7" id="KW-1185">Reference proteome</keyword>
<dbReference type="PANTHER" id="PTHR44757">
    <property type="entry name" value="DIGUANYLATE CYCLASE DGCP"/>
    <property type="match status" value="1"/>
</dbReference>
<dbReference type="PROSITE" id="PS50112">
    <property type="entry name" value="PAS"/>
    <property type="match status" value="1"/>
</dbReference>
<name>A0A848G8X5_9RHOO</name>
<dbReference type="InterPro" id="IPR001610">
    <property type="entry name" value="PAC"/>
</dbReference>
<dbReference type="Pfam" id="PF13426">
    <property type="entry name" value="PAS_9"/>
    <property type="match status" value="1"/>
</dbReference>
<dbReference type="SMART" id="SM00091">
    <property type="entry name" value="PAS"/>
    <property type="match status" value="1"/>
</dbReference>
<dbReference type="InterPro" id="IPR000014">
    <property type="entry name" value="PAS"/>
</dbReference>
<feature type="domain" description="GGDEF" evidence="5">
    <location>
        <begin position="191"/>
        <end position="324"/>
    </location>
</feature>
<reference evidence="6 7" key="1">
    <citation type="submission" date="2020-04" db="EMBL/GenBank/DDBJ databases">
        <title>Zoogloea sp. G-4-1-14 isolated from soil.</title>
        <authorList>
            <person name="Dahal R.H."/>
        </authorList>
    </citation>
    <scope>NUCLEOTIDE SEQUENCE [LARGE SCALE GENOMIC DNA]</scope>
    <source>
        <strain evidence="6 7">G-4-1-14</strain>
    </source>
</reference>
<dbReference type="Pfam" id="PF00563">
    <property type="entry name" value="EAL"/>
    <property type="match status" value="1"/>
</dbReference>
<dbReference type="PROSITE" id="PS50883">
    <property type="entry name" value="EAL"/>
    <property type="match status" value="1"/>
</dbReference>
<dbReference type="RefSeq" id="WP_169147304.1">
    <property type="nucleotide sequence ID" value="NZ_JABBGA010000018.1"/>
</dbReference>
<dbReference type="SMART" id="SM00086">
    <property type="entry name" value="PAC"/>
    <property type="match status" value="1"/>
</dbReference>
<dbReference type="SMART" id="SM00052">
    <property type="entry name" value="EAL"/>
    <property type="match status" value="1"/>
</dbReference>
<dbReference type="Gene3D" id="3.30.70.270">
    <property type="match status" value="1"/>
</dbReference>
<dbReference type="Pfam" id="PF00990">
    <property type="entry name" value="GGDEF"/>
    <property type="match status" value="1"/>
</dbReference>
<feature type="region of interest" description="Disordered" evidence="1">
    <location>
        <begin position="1"/>
        <end position="27"/>
    </location>
</feature>
<dbReference type="PANTHER" id="PTHR44757:SF2">
    <property type="entry name" value="BIOFILM ARCHITECTURE MAINTENANCE PROTEIN MBAA"/>
    <property type="match status" value="1"/>
</dbReference>
<dbReference type="NCBIfam" id="TIGR00229">
    <property type="entry name" value="sensory_box"/>
    <property type="match status" value="1"/>
</dbReference>
<dbReference type="NCBIfam" id="TIGR00254">
    <property type="entry name" value="GGDEF"/>
    <property type="match status" value="1"/>
</dbReference>
<dbReference type="CDD" id="cd01949">
    <property type="entry name" value="GGDEF"/>
    <property type="match status" value="1"/>
</dbReference>
<dbReference type="InterPro" id="IPR001633">
    <property type="entry name" value="EAL_dom"/>
</dbReference>
<evidence type="ECO:0000259" key="3">
    <source>
        <dbReference type="PROSITE" id="PS50113"/>
    </source>
</evidence>
<evidence type="ECO:0000259" key="5">
    <source>
        <dbReference type="PROSITE" id="PS50887"/>
    </source>
</evidence>
<dbReference type="InterPro" id="IPR035965">
    <property type="entry name" value="PAS-like_dom_sf"/>
</dbReference>
<evidence type="ECO:0000256" key="1">
    <source>
        <dbReference type="SAM" id="MobiDB-lite"/>
    </source>
</evidence>
<accession>A0A848G8X5</accession>